<comment type="caution">
    <text evidence="1">The sequence shown here is derived from an EMBL/GenBank/DDBJ whole genome shotgun (WGS) entry which is preliminary data.</text>
</comment>
<gene>
    <name evidence="1" type="ORF">GJG86_04485</name>
</gene>
<accession>A0A6N7RLW2</accession>
<dbReference type="EMBL" id="VTFY01000002">
    <property type="protein sequence ID" value="MRX81748.1"/>
    <property type="molecule type" value="Genomic_DNA"/>
</dbReference>
<sequence length="182" mass="19671">MADEHQDGCMTARRRWPFVLLVLGLLLVAAAGAWCFLAPPADDGMEPNVVVGPMGDYSKDELEALLAQKVDEGMIAFGLNTQMHLESPDAEAPILFENPGNNAKLLTLEITRDDTGEAVYETGYLAPGSYVDSDRLDVRLEPGSYTCTALIRSYQQDTKKPLGQAAAEVVISVQDPGQGSNR</sequence>
<keyword evidence="2" id="KW-1185">Reference proteome</keyword>
<proteinExistence type="predicted"/>
<dbReference type="RefSeq" id="WP_101721112.1">
    <property type="nucleotide sequence ID" value="NZ_VTFY01000002.1"/>
</dbReference>
<dbReference type="Proteomes" id="UP000438093">
    <property type="component" value="Unassembled WGS sequence"/>
</dbReference>
<evidence type="ECO:0000313" key="1">
    <source>
        <dbReference type="EMBL" id="MRX81748.1"/>
    </source>
</evidence>
<protein>
    <submittedName>
        <fullName evidence="1">Uncharacterized protein</fullName>
    </submittedName>
</protein>
<name>A0A6N7RLW2_9ACTN</name>
<reference evidence="2" key="1">
    <citation type="submission" date="2019-08" db="EMBL/GenBank/DDBJ databases">
        <title>Arthrobacter sp. nov., isolated from plateau pika and Tibetan wild ass.</title>
        <authorList>
            <person name="Ge Y."/>
        </authorList>
    </citation>
    <scope>NUCLEOTIDE SEQUENCE [LARGE SCALE GENOMIC DNA]</scope>
    <source>
        <strain evidence="2">HF-4214</strain>
    </source>
</reference>
<organism evidence="1 2">
    <name type="scientific">Eggerthella guodeyinii</name>
    <dbReference type="NCBI Taxonomy" id="2690837"/>
    <lineage>
        <taxon>Bacteria</taxon>
        <taxon>Bacillati</taxon>
        <taxon>Actinomycetota</taxon>
        <taxon>Coriobacteriia</taxon>
        <taxon>Eggerthellales</taxon>
        <taxon>Eggerthellaceae</taxon>
        <taxon>Eggerthella</taxon>
    </lineage>
</organism>
<dbReference type="AlphaFoldDB" id="A0A6N7RLW2"/>
<evidence type="ECO:0000313" key="2">
    <source>
        <dbReference type="Proteomes" id="UP000438093"/>
    </source>
</evidence>